<evidence type="ECO:0000313" key="3">
    <source>
        <dbReference type="Proteomes" id="UP001257277"/>
    </source>
</evidence>
<organism evidence="2 3">
    <name type="scientific">Asprobacillus argus</name>
    <dbReference type="NCBI Taxonomy" id="3076534"/>
    <lineage>
        <taxon>Bacteria</taxon>
        <taxon>Pseudomonadati</taxon>
        <taxon>Bacteroidota</taxon>
        <taxon>Flavobacteriia</taxon>
        <taxon>Flavobacteriales</taxon>
        <taxon>Flavobacteriaceae</taxon>
        <taxon>Asprobacillus</taxon>
    </lineage>
</organism>
<proteinExistence type="predicted"/>
<keyword evidence="1" id="KW-0732">Signal</keyword>
<dbReference type="Proteomes" id="UP001257277">
    <property type="component" value="Unassembled WGS sequence"/>
</dbReference>
<keyword evidence="3" id="KW-1185">Reference proteome</keyword>
<name>A0ABU3LDC1_9FLAO</name>
<gene>
    <name evidence="2" type="ORF">RQM59_02365</name>
</gene>
<evidence type="ECO:0000256" key="1">
    <source>
        <dbReference type="SAM" id="SignalP"/>
    </source>
</evidence>
<accession>A0ABU3LDC1</accession>
<reference evidence="2 3" key="1">
    <citation type="submission" date="2023-09" db="EMBL/GenBank/DDBJ databases">
        <title>Novel taxa isolated from Blanes Bay.</title>
        <authorList>
            <person name="Rey-Velasco X."/>
            <person name="Lucena T."/>
        </authorList>
    </citation>
    <scope>NUCLEOTIDE SEQUENCE [LARGE SCALE GENOMIC DNA]</scope>
    <source>
        <strain evidence="2 3">S356</strain>
    </source>
</reference>
<evidence type="ECO:0000313" key="2">
    <source>
        <dbReference type="EMBL" id="MDT7831203.1"/>
    </source>
</evidence>
<sequence length="260" mass="30042">MKRNLILLLLVITTLAANGQEKTTQKAFKSGEWLRYKMSYSGFLRAGTAILEVKEEDFEGKKVFHAKGTGWTSGMISWFFKVKDVYESYFDTEKVKPYLFKRDVNEGGYTIKRDTKFDYDTKKAKVVDHKRDTTKYFTIADVQDMISSFYYLRNQKVDTLKTGDSIKIDMFFDGETFPFQLKYLGRKKLRTKFGKIETYVFKPLVQAGRVFKENESVTIWVTADKNKIPIKLKASLAVGSLRADLEGYKGLANSFKIIVD</sequence>
<comment type="caution">
    <text evidence="2">The sequence shown here is derived from an EMBL/GenBank/DDBJ whole genome shotgun (WGS) entry which is preliminary data.</text>
</comment>
<dbReference type="EMBL" id="JAVTTO010000001">
    <property type="protein sequence ID" value="MDT7831203.1"/>
    <property type="molecule type" value="Genomic_DNA"/>
</dbReference>
<feature type="signal peptide" evidence="1">
    <location>
        <begin position="1"/>
        <end position="19"/>
    </location>
</feature>
<dbReference type="InterPro" id="IPR021457">
    <property type="entry name" value="DUF3108"/>
</dbReference>
<feature type="chain" id="PRO_5046079170" evidence="1">
    <location>
        <begin position="20"/>
        <end position="260"/>
    </location>
</feature>
<protein>
    <submittedName>
        <fullName evidence="2">DUF3108 domain-containing protein</fullName>
    </submittedName>
</protein>
<dbReference type="Pfam" id="PF11306">
    <property type="entry name" value="DUF3108"/>
    <property type="match status" value="1"/>
</dbReference>
<dbReference type="RefSeq" id="WP_349240455.1">
    <property type="nucleotide sequence ID" value="NZ_JAVTTO010000001.1"/>
</dbReference>